<dbReference type="RefSeq" id="WP_143025709.1">
    <property type="nucleotide sequence ID" value="NZ_FNAH01000014.1"/>
</dbReference>
<keyword evidence="2" id="KW-1185">Reference proteome</keyword>
<dbReference type="OrthoDB" id="7854907at2"/>
<evidence type="ECO:0000313" key="2">
    <source>
        <dbReference type="Proteomes" id="UP000199344"/>
    </source>
</evidence>
<protein>
    <submittedName>
        <fullName evidence="1">Uncharacterized protein</fullName>
    </submittedName>
</protein>
<reference evidence="1 2" key="1">
    <citation type="submission" date="2016-10" db="EMBL/GenBank/DDBJ databases">
        <authorList>
            <person name="de Groot N.N."/>
        </authorList>
    </citation>
    <scope>NUCLEOTIDE SEQUENCE [LARGE SCALE GENOMIC DNA]</scope>
    <source>
        <strain evidence="1 2">DSM 22220</strain>
    </source>
</reference>
<name>A0A1G7GQN7_9RHOB</name>
<sequence>MSEKTPPPFTAAWHMQRPPERLARIARRFERKAKGIKPAQRRIIEKHGHMMPLDVAEQIDRDLARLLPTYGTAQVTGSQWRCLEDLAEEAKRLAVTHEGAELAAALADSANRFRQKWHENR</sequence>
<gene>
    <name evidence="1" type="ORF">SAMN05421538_11441</name>
</gene>
<dbReference type="EMBL" id="FNAH01000014">
    <property type="protein sequence ID" value="SDE90457.1"/>
    <property type="molecule type" value="Genomic_DNA"/>
</dbReference>
<dbReference type="AlphaFoldDB" id="A0A1G7GQN7"/>
<proteinExistence type="predicted"/>
<accession>A0A1G7GQN7</accession>
<dbReference type="STRING" id="591205.SAMN05421538_11441"/>
<evidence type="ECO:0000313" key="1">
    <source>
        <dbReference type="EMBL" id="SDE90457.1"/>
    </source>
</evidence>
<organism evidence="1 2">
    <name type="scientific">Paracoccus isoporae</name>
    <dbReference type="NCBI Taxonomy" id="591205"/>
    <lineage>
        <taxon>Bacteria</taxon>
        <taxon>Pseudomonadati</taxon>
        <taxon>Pseudomonadota</taxon>
        <taxon>Alphaproteobacteria</taxon>
        <taxon>Rhodobacterales</taxon>
        <taxon>Paracoccaceae</taxon>
        <taxon>Paracoccus</taxon>
    </lineage>
</organism>
<dbReference type="Proteomes" id="UP000199344">
    <property type="component" value="Unassembled WGS sequence"/>
</dbReference>